<organism evidence="1 2">
    <name type="scientific">Nostoc punctiforme NIES-2108</name>
    <dbReference type="NCBI Taxonomy" id="1356359"/>
    <lineage>
        <taxon>Bacteria</taxon>
        <taxon>Bacillati</taxon>
        <taxon>Cyanobacteriota</taxon>
        <taxon>Cyanophyceae</taxon>
        <taxon>Nostocales</taxon>
        <taxon>Nostocaceae</taxon>
        <taxon>Nostoc</taxon>
    </lineage>
</organism>
<evidence type="ECO:0000313" key="1">
    <source>
        <dbReference type="EMBL" id="RCJ36664.1"/>
    </source>
</evidence>
<reference evidence="1 2" key="1">
    <citation type="submission" date="2016-04" db="EMBL/GenBank/DDBJ databases">
        <authorList>
            <person name="Evans L.H."/>
            <person name="Alamgir A."/>
            <person name="Owens N."/>
            <person name="Weber N.D."/>
            <person name="Virtaneva K."/>
            <person name="Barbian K."/>
            <person name="Babar A."/>
            <person name="Rosenke K."/>
        </authorList>
    </citation>
    <scope>NUCLEOTIDE SEQUENCE [LARGE SCALE GENOMIC DNA]</scope>
    <source>
        <strain evidence="1">NIES-2108</strain>
    </source>
</reference>
<comment type="caution">
    <text evidence="1">The sequence shown here is derived from an EMBL/GenBank/DDBJ whole genome shotgun (WGS) entry which is preliminary data.</text>
</comment>
<dbReference type="AlphaFoldDB" id="A0A367RLX6"/>
<sequence length="80" mass="9375">MRDNHYYQDGGHLGFEDYCENELTKHGGYRRVRDLLSAKKVVDTLPEELRVKITKPSQTRSLLKLVKTPDKMLPLKKYVL</sequence>
<protein>
    <submittedName>
        <fullName evidence="1">Uncharacterized protein</fullName>
    </submittedName>
</protein>
<accession>A0A367RLX6</accession>
<proteinExistence type="predicted"/>
<gene>
    <name evidence="1" type="ORF">A6769_16250</name>
</gene>
<dbReference type="EMBL" id="LXQE01000148">
    <property type="protein sequence ID" value="RCJ36664.1"/>
    <property type="molecule type" value="Genomic_DNA"/>
</dbReference>
<name>A0A367RLX6_NOSPU</name>
<dbReference type="Proteomes" id="UP000252085">
    <property type="component" value="Unassembled WGS sequence"/>
</dbReference>
<evidence type="ECO:0000313" key="2">
    <source>
        <dbReference type="Proteomes" id="UP000252085"/>
    </source>
</evidence>